<dbReference type="Gene3D" id="3.90.660.10">
    <property type="match status" value="1"/>
</dbReference>
<evidence type="ECO:0000259" key="2">
    <source>
        <dbReference type="Pfam" id="PF01593"/>
    </source>
</evidence>
<reference evidence="3 4" key="1">
    <citation type="submission" date="2023-09" db="EMBL/GenBank/DDBJ databases">
        <title>Multi-omics analysis of a traditional fermented food reveals byproduct-associated fungal strains for waste-to-food upcycling.</title>
        <authorList>
            <consortium name="Lawrence Berkeley National Laboratory"/>
            <person name="Rekdal V.M."/>
            <person name="Villalobos-Escobedo J.M."/>
            <person name="Rodriguez-Valeron N."/>
            <person name="Garcia M.O."/>
            <person name="Vasquez D.P."/>
            <person name="Damayanti I."/>
            <person name="Sorensen P.M."/>
            <person name="Baidoo E.E."/>
            <person name="De Carvalho A.C."/>
            <person name="Riley R."/>
            <person name="Lipzen A."/>
            <person name="He G."/>
            <person name="Yan M."/>
            <person name="Haridas S."/>
            <person name="Daum C."/>
            <person name="Yoshinaga Y."/>
            <person name="Ng V."/>
            <person name="Grigoriev I.V."/>
            <person name="Munk R."/>
            <person name="Nuraida L."/>
            <person name="Wijaya C.H."/>
            <person name="Morales P.-C."/>
            <person name="Keasling J.D."/>
        </authorList>
    </citation>
    <scope>NUCLEOTIDE SEQUENCE [LARGE SCALE GENOMIC DNA]</scope>
    <source>
        <strain evidence="3 4">FGSC 2613</strain>
    </source>
</reference>
<protein>
    <recommendedName>
        <fullName evidence="2">Amine oxidase domain-containing protein</fullName>
    </recommendedName>
</protein>
<dbReference type="InterPro" id="IPR050281">
    <property type="entry name" value="Flavin_monoamine_oxidase"/>
</dbReference>
<dbReference type="InterPro" id="IPR002937">
    <property type="entry name" value="Amino_oxidase"/>
</dbReference>
<feature type="compositionally biased region" description="Low complexity" evidence="1">
    <location>
        <begin position="436"/>
        <end position="445"/>
    </location>
</feature>
<dbReference type="Gene3D" id="3.50.50.60">
    <property type="entry name" value="FAD/NAD(P)-binding domain"/>
    <property type="match status" value="1"/>
</dbReference>
<sequence>MDAYSMSVASASHKSTSRIYQDLKTSRLHTVSSFSFDKLSSRFGILNSSLKSSTMDSTKRPHVGIVGAGMAGLRSAGYLLELGFQVTILEARDRLGGRIYQEKLPNGHFVDMGANWIHGTKENSIFQLAKETGTIMTNWDGDAAVFDEHGDILSVKDSERYSTIMWNIIAEAFQYSDKHSADIDSNRSLLDFFKEKVAEQIPETEEDYARKRKIVLQMAELWGAFVGSPVEKQSLKFFWLEECLDGENLFCSGTYRKIMEKIVTPVVDGGADIKLQTRVAEIFGKSSTGSSNTVKVKTTDNQYYEFDELVLTTPLGWLKQNLQAFHPPLPPRLTTAIQSIGYGCLEKVYISFPKAFWLEPDASSNNNNSNKNNRTVKGFCQWLSPSYASSTNPSRWTNEIVELGSIDSSVAHPTLLFYIYGAESEYVTSKVRSLSSSSSSSSGFSADKNGSTPSDQNEAAAQHQFLYDFFKPYYSLLPSYSPTDPNCQPSGCLATDWLHDDLAGNGSYCNFQVGLQEGDKDILAMRHGVPEEGVWMAGEHTATFVALGTVTGAYWSGEDVARRIAEGYGRGVVAGAGAGEREAAV</sequence>
<dbReference type="SUPFAM" id="SSF51905">
    <property type="entry name" value="FAD/NAD(P)-binding domain"/>
    <property type="match status" value="1"/>
</dbReference>
<dbReference type="InterPro" id="IPR036188">
    <property type="entry name" value="FAD/NAD-bd_sf"/>
</dbReference>
<feature type="region of interest" description="Disordered" evidence="1">
    <location>
        <begin position="436"/>
        <end position="457"/>
    </location>
</feature>
<feature type="domain" description="Amine oxidase" evidence="2">
    <location>
        <begin position="70"/>
        <end position="390"/>
    </location>
</feature>
<feature type="compositionally biased region" description="Polar residues" evidence="1">
    <location>
        <begin position="448"/>
        <end position="457"/>
    </location>
</feature>
<organism evidence="3 4">
    <name type="scientific">Neurospora intermedia</name>
    <dbReference type="NCBI Taxonomy" id="5142"/>
    <lineage>
        <taxon>Eukaryota</taxon>
        <taxon>Fungi</taxon>
        <taxon>Dikarya</taxon>
        <taxon>Ascomycota</taxon>
        <taxon>Pezizomycotina</taxon>
        <taxon>Sordariomycetes</taxon>
        <taxon>Sordariomycetidae</taxon>
        <taxon>Sordariales</taxon>
        <taxon>Sordariaceae</taxon>
        <taxon>Neurospora</taxon>
    </lineage>
</organism>
<feature type="domain" description="Amine oxidase" evidence="2">
    <location>
        <begin position="488"/>
        <end position="564"/>
    </location>
</feature>
<comment type="caution">
    <text evidence="3">The sequence shown here is derived from an EMBL/GenBank/DDBJ whole genome shotgun (WGS) entry which is preliminary data.</text>
</comment>
<dbReference type="PANTHER" id="PTHR10742:SF414">
    <property type="entry name" value="CONTAINING AMINE OXIDASE, PUTATIVE (AFU_ORTHOLOGUE AFUA_3G12150)-RELATED"/>
    <property type="match status" value="1"/>
</dbReference>
<evidence type="ECO:0000313" key="3">
    <source>
        <dbReference type="EMBL" id="KAL0476062.1"/>
    </source>
</evidence>
<dbReference type="Proteomes" id="UP001451303">
    <property type="component" value="Unassembled WGS sequence"/>
</dbReference>
<evidence type="ECO:0000256" key="1">
    <source>
        <dbReference type="SAM" id="MobiDB-lite"/>
    </source>
</evidence>
<dbReference type="PANTHER" id="PTHR10742">
    <property type="entry name" value="FLAVIN MONOAMINE OXIDASE"/>
    <property type="match status" value="1"/>
</dbReference>
<proteinExistence type="predicted"/>
<dbReference type="Pfam" id="PF01593">
    <property type="entry name" value="Amino_oxidase"/>
    <property type="match status" value="2"/>
</dbReference>
<evidence type="ECO:0000313" key="4">
    <source>
        <dbReference type="Proteomes" id="UP001451303"/>
    </source>
</evidence>
<keyword evidence="4" id="KW-1185">Reference proteome</keyword>
<dbReference type="EMBL" id="JAVLET010000001">
    <property type="protein sequence ID" value="KAL0476062.1"/>
    <property type="molecule type" value="Genomic_DNA"/>
</dbReference>
<gene>
    <name evidence="3" type="ORF">QR685DRAFT_541272</name>
</gene>
<accession>A0ABR3DTT2</accession>
<name>A0ABR3DTT2_NEUIN</name>